<organism evidence="1 2">
    <name type="scientific">Catharanthus roseus</name>
    <name type="common">Madagascar periwinkle</name>
    <name type="synonym">Vinca rosea</name>
    <dbReference type="NCBI Taxonomy" id="4058"/>
    <lineage>
        <taxon>Eukaryota</taxon>
        <taxon>Viridiplantae</taxon>
        <taxon>Streptophyta</taxon>
        <taxon>Embryophyta</taxon>
        <taxon>Tracheophyta</taxon>
        <taxon>Spermatophyta</taxon>
        <taxon>Magnoliopsida</taxon>
        <taxon>eudicotyledons</taxon>
        <taxon>Gunneridae</taxon>
        <taxon>Pentapetalae</taxon>
        <taxon>asterids</taxon>
        <taxon>lamiids</taxon>
        <taxon>Gentianales</taxon>
        <taxon>Apocynaceae</taxon>
        <taxon>Rauvolfioideae</taxon>
        <taxon>Vinceae</taxon>
        <taxon>Catharanthinae</taxon>
        <taxon>Catharanthus</taxon>
    </lineage>
</organism>
<reference evidence="2" key="1">
    <citation type="journal article" date="2023" name="Nat. Plants">
        <title>Single-cell RNA sequencing provides a high-resolution roadmap for understanding the multicellular compartmentation of specialized metabolism.</title>
        <authorList>
            <person name="Sun S."/>
            <person name="Shen X."/>
            <person name="Li Y."/>
            <person name="Li Y."/>
            <person name="Wang S."/>
            <person name="Li R."/>
            <person name="Zhang H."/>
            <person name="Shen G."/>
            <person name="Guo B."/>
            <person name="Wei J."/>
            <person name="Xu J."/>
            <person name="St-Pierre B."/>
            <person name="Chen S."/>
            <person name="Sun C."/>
        </authorList>
    </citation>
    <scope>NUCLEOTIDE SEQUENCE [LARGE SCALE GENOMIC DNA]</scope>
</reference>
<dbReference type="Proteomes" id="UP001060085">
    <property type="component" value="Linkage Group LG03"/>
</dbReference>
<keyword evidence="2" id="KW-1185">Reference proteome</keyword>
<protein>
    <submittedName>
        <fullName evidence="1">Uncharacterized protein</fullName>
    </submittedName>
</protein>
<evidence type="ECO:0000313" key="2">
    <source>
        <dbReference type="Proteomes" id="UP001060085"/>
    </source>
</evidence>
<sequence>MEGGVHLEDATAFKECLLLAKKNPYILRLAFSAGIGGLLFGYDTGVISGALLYIRDDFKSVDRQTILQESIVSMAIAGAIIGAAVGGWLNDKFGRKTAILTADLLFLIGAVLMGAAPNPGVLILGRVFVGIGVGMASFTSPLYISEASPTKIRGALVSTNGFLITGGAFFSYLMNLAFTKAPGTWRWMLGVAGLPAFLQFILMLLLPESPRWLYRKGKAEEAKKILQKIHPPEEVEAELEALKESIEKEINENNSNNNKSSNNKKINILKLLLKNKAVRRGLIAGVGLQIFQQFVGINTVMYYSPTIIQFAGIASNQMALLLSLVTAGLNALGSIASIYFIDKTGRKRLLIFSLCGIIISLGFLALVFYEATSNAPKVAAADEIFKFTASSSPSCGFCSSPKNKLLPGACLIANKSVEQVCHGEENSLWYTRGCPSRFGWLALMGLALYIIFFSPGMGSIPWIVNSEIYPLRFRGICGGIAATANWISNLIVSQSFLSLTEAIGTCFTFLIFGVLGVVALFFVLICVPETKGLPIEEIEKTLEMRTLQLKFWGNRSQENQNQNMEGGIHPQDTGGFTECFAMTKKNPYILRLALSAGIGGLLFGYDTGVISGALLYIREDFADVDKNTVLQESIVSMAIAGAIIGAAIGGWLNDKFGRKFAIMMADFLFFIGAVIMAAAPNSAVLIVGRIFVGIGVGMASFTSPLYISEASPTNIRGALVSTNGFLITGGAFLSYIINYAFTKAPGTWRWMLGIAALPAALQFLLMFFLPESPRWLYRKGREEDAKNVLAKIYSSQDVEEEVEALKESIENEESEKKLMGKISLMNLLKIKTVRRGLIAGVGLQFFQQFVGINTVMYYSPTIIQFAGIVSNETALLLSFITAGLNCFGSIVSIYFVDRTGRKKLLALSLVGIVVSLTFLSAVFQVSTVKAPKVGLDETSHFNGLTCPAYESTPTPSTWNCMTCLRANPSCGFCAATHNKLLPGACLISNSTVKGTCNGESRVWFTKGCPSKVGWLAIVALALYIIFYSPGMGTVPWIVNSEIYPLRFRGMCGGIAATANWISNLIVSQSFLSLTQAIGTSWTFLIFAIFSLIGFFFVMICVPETKGLPIEEIEKTLEKRTLQFKFWGKRKDNAHHQDKH</sequence>
<dbReference type="EMBL" id="CM044703">
    <property type="protein sequence ID" value="KAI5670969.1"/>
    <property type="molecule type" value="Genomic_DNA"/>
</dbReference>
<name>A0ACC0BE79_CATRO</name>
<gene>
    <name evidence="1" type="ORF">M9H77_11333</name>
</gene>
<evidence type="ECO:0000313" key="1">
    <source>
        <dbReference type="EMBL" id="KAI5670969.1"/>
    </source>
</evidence>
<proteinExistence type="predicted"/>
<accession>A0ACC0BE79</accession>
<comment type="caution">
    <text evidence="1">The sequence shown here is derived from an EMBL/GenBank/DDBJ whole genome shotgun (WGS) entry which is preliminary data.</text>
</comment>